<keyword evidence="2" id="KW-1185">Reference proteome</keyword>
<comment type="caution">
    <text evidence="1">The sequence shown here is derived from an EMBL/GenBank/DDBJ whole genome shotgun (WGS) entry which is preliminary data.</text>
</comment>
<dbReference type="OrthoDB" id="77828at2759"/>
<dbReference type="SUPFAM" id="SSF50249">
    <property type="entry name" value="Nucleic acid-binding proteins"/>
    <property type="match status" value="1"/>
</dbReference>
<evidence type="ECO:0000313" key="1">
    <source>
        <dbReference type="EMBL" id="RNA01994.1"/>
    </source>
</evidence>
<organism evidence="1 2">
    <name type="scientific">Brachionus plicatilis</name>
    <name type="common">Marine rotifer</name>
    <name type="synonym">Brachionus muelleri</name>
    <dbReference type="NCBI Taxonomy" id="10195"/>
    <lineage>
        <taxon>Eukaryota</taxon>
        <taxon>Metazoa</taxon>
        <taxon>Spiralia</taxon>
        <taxon>Gnathifera</taxon>
        <taxon>Rotifera</taxon>
        <taxon>Eurotatoria</taxon>
        <taxon>Monogononta</taxon>
        <taxon>Pseudotrocha</taxon>
        <taxon>Ploima</taxon>
        <taxon>Brachionidae</taxon>
        <taxon>Brachionus</taxon>
    </lineage>
</organism>
<dbReference type="EMBL" id="REGN01009085">
    <property type="protein sequence ID" value="RNA01994.1"/>
    <property type="molecule type" value="Genomic_DNA"/>
</dbReference>
<dbReference type="AlphaFoldDB" id="A0A3M7PSN4"/>
<proteinExistence type="predicted"/>
<dbReference type="Gene3D" id="2.40.50.140">
    <property type="entry name" value="Nucleic acid-binding proteins"/>
    <property type="match status" value="1"/>
</dbReference>
<dbReference type="Proteomes" id="UP000276133">
    <property type="component" value="Unassembled WGS sequence"/>
</dbReference>
<reference evidence="1 2" key="1">
    <citation type="journal article" date="2018" name="Sci. Rep.">
        <title>Genomic signatures of local adaptation to the degree of environmental predictability in rotifers.</title>
        <authorList>
            <person name="Franch-Gras L."/>
            <person name="Hahn C."/>
            <person name="Garcia-Roger E.M."/>
            <person name="Carmona M.J."/>
            <person name="Serra M."/>
            <person name="Gomez A."/>
        </authorList>
    </citation>
    <scope>NUCLEOTIDE SEQUENCE [LARGE SCALE GENOMIC DNA]</scope>
    <source>
        <strain evidence="1">HYR1</strain>
    </source>
</reference>
<sequence>MSEPLAKISRLSSDNKIQACGTNSEPILDTRFQSFLRLYIFDLNNADPCDELNSNFQDQFSKKSVIRIGDLYVSKVCICGNIVNIYENTKYYRLKIDDSTGSINVTLWKDLIFNQDSLNLTNSSSHHNVQSQFSELYSQITSIQSRIKESSVNNLIQYEPKQEFENLSKKNEVVGAQHQKVDKENISKNENFLNFVLKKLVQMSESSMLDQSRKVDDASSDSCESFKLYRFVRSNCPNEFKCTDHKQVLEALKELESRGLVYSCEDEYHYLPLN</sequence>
<evidence type="ECO:0000313" key="2">
    <source>
        <dbReference type="Proteomes" id="UP000276133"/>
    </source>
</evidence>
<name>A0A3M7PSN4_BRAPC</name>
<protein>
    <recommendedName>
        <fullName evidence="3">CST complex subunit STN1</fullName>
    </recommendedName>
</protein>
<gene>
    <name evidence="1" type="ORF">BpHYR1_004571</name>
</gene>
<dbReference type="InterPro" id="IPR012340">
    <property type="entry name" value="NA-bd_OB-fold"/>
</dbReference>
<evidence type="ECO:0008006" key="3">
    <source>
        <dbReference type="Google" id="ProtNLM"/>
    </source>
</evidence>
<accession>A0A3M7PSN4</accession>